<dbReference type="EMBL" id="PRLM01000002">
    <property type="protein sequence ID" value="RYC74989.1"/>
    <property type="molecule type" value="Genomic_DNA"/>
</dbReference>
<comment type="caution">
    <text evidence="2">The sequence shown here is derived from an EMBL/GenBank/DDBJ whole genome shotgun (WGS) entry which is preliminary data.</text>
</comment>
<dbReference type="Proteomes" id="UP001191019">
    <property type="component" value="Unassembled WGS sequence"/>
</dbReference>
<name>A0ABY0FM85_9BACT</name>
<reference evidence="2 3" key="2">
    <citation type="journal article" date="2020" name="Cell Rep.">
        <title>Acquisition and Adaptation of Ultra-small Parasitic Reduced Genome Bacteria to Mammalian Hosts.</title>
        <authorList>
            <person name="McLean J.S."/>
            <person name="Bor B."/>
            <person name="Kerns K.A."/>
            <person name="Liu Q."/>
            <person name="To T.T."/>
            <person name="Solden L."/>
            <person name="Hendrickson E.L."/>
            <person name="Wrighton K."/>
            <person name="Shi W."/>
            <person name="He X."/>
        </authorList>
    </citation>
    <scope>NUCLEOTIDE SEQUENCE [LARGE SCALE GENOMIC DNA]</scope>
    <source>
        <strain evidence="2 3">TM7_G3_2_Rum_HOT_351B</strain>
    </source>
</reference>
<feature type="transmembrane region" description="Helical" evidence="1">
    <location>
        <begin position="59"/>
        <end position="79"/>
    </location>
</feature>
<accession>A0ABY0FM85</accession>
<proteinExistence type="predicted"/>
<keyword evidence="1" id="KW-0812">Transmembrane</keyword>
<gene>
    <name evidence="2" type="ORF">G3RUM_00269</name>
</gene>
<sequence length="91" mass="9886">MNPVIDLTGFTLSAGNGRCEIGFTGDYTPDDQLVSTIQKKIQEEDQFDVELRADKKKGLLVLIIGVAAQAVDLLLSFILRTIRETGYGVAA</sequence>
<keyword evidence="3" id="KW-1185">Reference proteome</keyword>
<keyword evidence="1" id="KW-0472">Membrane</keyword>
<protein>
    <submittedName>
        <fullName evidence="2">Uncharacterized protein</fullName>
    </submittedName>
</protein>
<evidence type="ECO:0000256" key="1">
    <source>
        <dbReference type="SAM" id="Phobius"/>
    </source>
</evidence>
<dbReference type="RefSeq" id="WP_129734635.1">
    <property type="nucleotide sequence ID" value="NZ_PRLM01000002.1"/>
</dbReference>
<evidence type="ECO:0000313" key="2">
    <source>
        <dbReference type="EMBL" id="RYC74989.1"/>
    </source>
</evidence>
<reference evidence="2 3" key="1">
    <citation type="journal article" date="2018" name="bioRxiv">
        <title>Evidence of independent acquisition and adaption of ultra-small bacteria to human hosts across the highly diverse yet reduced genomes of the phylum Saccharibacteria.</title>
        <authorList>
            <person name="McLean J.S."/>
            <person name="Bor B."/>
            <person name="To T.T."/>
            <person name="Liu Q."/>
            <person name="Kearns K.A."/>
            <person name="Solden L.M."/>
            <person name="Wrighton K.C."/>
            <person name="He X."/>
            <person name="Shi W."/>
        </authorList>
    </citation>
    <scope>NUCLEOTIDE SEQUENCE [LARGE SCALE GENOMIC DNA]</scope>
    <source>
        <strain evidence="2 3">TM7_G3_2_Rum_HOT_351B</strain>
    </source>
</reference>
<evidence type="ECO:0000313" key="3">
    <source>
        <dbReference type="Proteomes" id="UP001191019"/>
    </source>
</evidence>
<organism evidence="2 3">
    <name type="scientific">Candidatus Nanosyncoccus alces</name>
    <dbReference type="NCBI Taxonomy" id="2171997"/>
    <lineage>
        <taxon>Bacteria</taxon>
        <taxon>Candidatus Saccharimonadota</taxon>
        <taxon>Candidatus Nanosyncoccalia</taxon>
        <taxon>Candidatus Nanosyncoccales</taxon>
        <taxon>Candidatus Nanosyncoccaceae</taxon>
        <taxon>Candidatus Nanosyncoccus</taxon>
    </lineage>
</organism>
<keyword evidence="1" id="KW-1133">Transmembrane helix</keyword>